<comment type="catalytic activity">
    <reaction evidence="7 8">
        <text>tRNA(Arg) + L-arginine + ATP = L-arginyl-tRNA(Arg) + AMP + diphosphate</text>
        <dbReference type="Rhea" id="RHEA:20301"/>
        <dbReference type="Rhea" id="RHEA-COMP:9658"/>
        <dbReference type="Rhea" id="RHEA-COMP:9673"/>
        <dbReference type="ChEBI" id="CHEBI:30616"/>
        <dbReference type="ChEBI" id="CHEBI:32682"/>
        <dbReference type="ChEBI" id="CHEBI:33019"/>
        <dbReference type="ChEBI" id="CHEBI:78442"/>
        <dbReference type="ChEBI" id="CHEBI:78513"/>
        <dbReference type="ChEBI" id="CHEBI:456215"/>
        <dbReference type="EC" id="6.1.1.19"/>
    </reaction>
</comment>
<dbReference type="Gene3D" id="3.40.50.620">
    <property type="entry name" value="HUPs"/>
    <property type="match status" value="1"/>
</dbReference>
<feature type="domain" description="DALR anticodon binding" evidence="10">
    <location>
        <begin position="451"/>
        <end position="562"/>
    </location>
</feature>
<comment type="caution">
    <text evidence="12">The sequence shown here is derived from an EMBL/GenBank/DDBJ whole genome shotgun (WGS) entry which is preliminary data.</text>
</comment>
<accession>A0ABT9ZXY3</accession>
<dbReference type="CDD" id="cd07956">
    <property type="entry name" value="Anticodon_Ia_Arg"/>
    <property type="match status" value="1"/>
</dbReference>
<keyword evidence="5 8" id="KW-0648">Protein biosynthesis</keyword>
<keyword evidence="13" id="KW-1185">Reference proteome</keyword>
<dbReference type="PRINTS" id="PR01038">
    <property type="entry name" value="TRNASYNTHARG"/>
</dbReference>
<evidence type="ECO:0000313" key="12">
    <source>
        <dbReference type="EMBL" id="MDQ0256102.1"/>
    </source>
</evidence>
<evidence type="ECO:0000256" key="2">
    <source>
        <dbReference type="ARBA" id="ARBA00022598"/>
    </source>
</evidence>
<dbReference type="Gene3D" id="3.30.1360.70">
    <property type="entry name" value="Arginyl tRNA synthetase N-terminal domain"/>
    <property type="match status" value="1"/>
</dbReference>
<dbReference type="PANTHER" id="PTHR11956:SF5">
    <property type="entry name" value="ARGININE--TRNA LIGASE, CYTOPLASMIC"/>
    <property type="match status" value="1"/>
</dbReference>
<dbReference type="CDD" id="cd00671">
    <property type="entry name" value="ArgRS_core"/>
    <property type="match status" value="1"/>
</dbReference>
<evidence type="ECO:0000256" key="3">
    <source>
        <dbReference type="ARBA" id="ARBA00022741"/>
    </source>
</evidence>
<comment type="subunit">
    <text evidence="8">Monomer.</text>
</comment>
<evidence type="ECO:0000313" key="13">
    <source>
        <dbReference type="Proteomes" id="UP001230005"/>
    </source>
</evidence>
<dbReference type="InterPro" id="IPR005148">
    <property type="entry name" value="Arg-tRNA-synth_N"/>
</dbReference>
<dbReference type="GO" id="GO:0004814">
    <property type="term" value="F:arginine-tRNA ligase activity"/>
    <property type="evidence" value="ECO:0007669"/>
    <property type="project" value="UniProtKB-EC"/>
</dbReference>
<dbReference type="Pfam" id="PF00750">
    <property type="entry name" value="tRNA-synt_1d"/>
    <property type="match status" value="1"/>
</dbReference>
<keyword evidence="6 8" id="KW-0030">Aminoacyl-tRNA synthetase</keyword>
<evidence type="ECO:0000256" key="6">
    <source>
        <dbReference type="ARBA" id="ARBA00023146"/>
    </source>
</evidence>
<dbReference type="Gene3D" id="1.10.730.10">
    <property type="entry name" value="Isoleucyl-tRNA Synthetase, Domain 1"/>
    <property type="match status" value="1"/>
</dbReference>
<evidence type="ECO:0000256" key="4">
    <source>
        <dbReference type="ARBA" id="ARBA00022840"/>
    </source>
</evidence>
<dbReference type="PANTHER" id="PTHR11956">
    <property type="entry name" value="ARGINYL-TRNA SYNTHETASE"/>
    <property type="match status" value="1"/>
</dbReference>
<evidence type="ECO:0000256" key="5">
    <source>
        <dbReference type="ARBA" id="ARBA00022917"/>
    </source>
</evidence>
<evidence type="ECO:0000256" key="1">
    <source>
        <dbReference type="ARBA" id="ARBA00005594"/>
    </source>
</evidence>
<dbReference type="InterPro" id="IPR001278">
    <property type="entry name" value="Arg-tRNA-ligase"/>
</dbReference>
<dbReference type="EMBL" id="JAUSUG010000014">
    <property type="protein sequence ID" value="MDQ0256102.1"/>
    <property type="molecule type" value="Genomic_DNA"/>
</dbReference>
<proteinExistence type="inferred from homology"/>
<comment type="similarity">
    <text evidence="1 8 9">Belongs to the class-I aminoacyl-tRNA synthetase family.</text>
</comment>
<dbReference type="Proteomes" id="UP001230005">
    <property type="component" value="Unassembled WGS sequence"/>
</dbReference>
<keyword evidence="8" id="KW-0963">Cytoplasm</keyword>
<dbReference type="InterPro" id="IPR036695">
    <property type="entry name" value="Arg-tRNA-synth_N_sf"/>
</dbReference>
<keyword evidence="4 8" id="KW-0067">ATP-binding</keyword>
<feature type="short sequence motif" description="'HIGH' region" evidence="8">
    <location>
        <begin position="123"/>
        <end position="133"/>
    </location>
</feature>
<dbReference type="InterPro" id="IPR009080">
    <property type="entry name" value="tRNAsynth_Ia_anticodon-bd"/>
</dbReference>
<dbReference type="InterPro" id="IPR035684">
    <property type="entry name" value="ArgRS_core"/>
</dbReference>
<feature type="domain" description="Arginyl tRNA synthetase N-terminal" evidence="11">
    <location>
        <begin position="1"/>
        <end position="85"/>
    </location>
</feature>
<evidence type="ECO:0000256" key="9">
    <source>
        <dbReference type="RuleBase" id="RU363038"/>
    </source>
</evidence>
<protein>
    <recommendedName>
        <fullName evidence="8">Arginine--tRNA ligase</fullName>
        <ecNumber evidence="8">6.1.1.19</ecNumber>
    </recommendedName>
    <alternativeName>
        <fullName evidence="8">Arginyl-tRNA synthetase</fullName>
        <shortName evidence="8">ArgRS</shortName>
    </alternativeName>
</protein>
<evidence type="ECO:0000259" key="11">
    <source>
        <dbReference type="SMART" id="SM01016"/>
    </source>
</evidence>
<keyword evidence="3 8" id="KW-0547">Nucleotide-binding</keyword>
<dbReference type="InterPro" id="IPR014729">
    <property type="entry name" value="Rossmann-like_a/b/a_fold"/>
</dbReference>
<reference evidence="12 13" key="1">
    <citation type="submission" date="2023-07" db="EMBL/GenBank/DDBJ databases">
        <title>Genomic Encyclopedia of Type Strains, Phase IV (KMG-IV): sequencing the most valuable type-strain genomes for metagenomic binning, comparative biology and taxonomic classification.</title>
        <authorList>
            <person name="Goeker M."/>
        </authorList>
    </citation>
    <scope>NUCLEOTIDE SEQUENCE [LARGE SCALE GENOMIC DNA]</scope>
    <source>
        <strain evidence="12 13">DSM 9768</strain>
    </source>
</reference>
<gene>
    <name evidence="8" type="primary">argS</name>
    <name evidence="12" type="ORF">J2S74_003501</name>
</gene>
<evidence type="ECO:0000259" key="10">
    <source>
        <dbReference type="SMART" id="SM00836"/>
    </source>
</evidence>
<evidence type="ECO:0000256" key="7">
    <source>
        <dbReference type="ARBA" id="ARBA00049339"/>
    </source>
</evidence>
<evidence type="ECO:0000256" key="8">
    <source>
        <dbReference type="HAMAP-Rule" id="MF_00123"/>
    </source>
</evidence>
<keyword evidence="2 8" id="KW-0436">Ligase</keyword>
<dbReference type="Pfam" id="PF05746">
    <property type="entry name" value="DALR_1"/>
    <property type="match status" value="1"/>
</dbReference>
<dbReference type="SUPFAM" id="SSF47323">
    <property type="entry name" value="Anticodon-binding domain of a subclass of class I aminoacyl-tRNA synthetases"/>
    <property type="match status" value="1"/>
</dbReference>
<dbReference type="HAMAP" id="MF_00123">
    <property type="entry name" value="Arg_tRNA_synth"/>
    <property type="match status" value="1"/>
</dbReference>
<comment type="subcellular location">
    <subcellularLocation>
        <location evidence="8">Cytoplasm</location>
    </subcellularLocation>
</comment>
<name>A0ABT9ZXY3_9BACI</name>
<dbReference type="RefSeq" id="WP_307327717.1">
    <property type="nucleotide sequence ID" value="NZ_JAUSUG010000014.1"/>
</dbReference>
<dbReference type="SUPFAM" id="SSF52374">
    <property type="entry name" value="Nucleotidylyl transferase"/>
    <property type="match status" value="1"/>
</dbReference>
<dbReference type="SUPFAM" id="SSF55190">
    <property type="entry name" value="Arginyl-tRNA synthetase (ArgRS), N-terminal 'additional' domain"/>
    <property type="match status" value="1"/>
</dbReference>
<dbReference type="InterPro" id="IPR008909">
    <property type="entry name" value="DALR_anticod-bd"/>
</dbReference>
<dbReference type="NCBIfam" id="TIGR00456">
    <property type="entry name" value="argS"/>
    <property type="match status" value="1"/>
</dbReference>
<organism evidence="12 13">
    <name type="scientific">Evansella vedderi</name>
    <dbReference type="NCBI Taxonomy" id="38282"/>
    <lineage>
        <taxon>Bacteria</taxon>
        <taxon>Bacillati</taxon>
        <taxon>Bacillota</taxon>
        <taxon>Bacilli</taxon>
        <taxon>Bacillales</taxon>
        <taxon>Bacillaceae</taxon>
        <taxon>Evansella</taxon>
    </lineage>
</organism>
<dbReference type="Pfam" id="PF03485">
    <property type="entry name" value="Arg_tRNA_synt_N"/>
    <property type="match status" value="1"/>
</dbReference>
<dbReference type="EC" id="6.1.1.19" evidence="8"/>
<dbReference type="SMART" id="SM01016">
    <property type="entry name" value="Arg_tRNA_synt_N"/>
    <property type="match status" value="1"/>
</dbReference>
<sequence>MNLKAVFSSALMSILEEKTMTVDEVEKLIESPKYENHGDLAFPCFILAKQLRKTPQQIAIELAEKLNDSLVEKAEAVGPYMNVFFNKKEVSKHLLQKICHEQDNYGARLASNRGKVVIDFSSPNIAKPFSMGHLRSTVIGHSLAKIAEKNGYTAIKINHLGDWGTQFGKLITAYKHWGNELEVKENTIPTLLKLYIQFHAEAENNPSLEEEGRTWFQRLEGGDTEALSLWNWFKNESLKEFEKVYKMLGVSFDAVQGESFYNGAPMEEIVKELEDRLLLKESDGARVVKMGEELPPCLIQKTDGTTLYATRDLAAAIYRKNQYNFVKCLYVVGGEQQLHFQQVFHVLSKMGHDWEKDLVHVPFGLILKDGKKMSTRKGKIVLLEEVLDGAIKKAKENIMKKNPNLQGVDEVAREVGVGAVIFHDLKNERMGNVEFNLDQMLTFEGETGPYVQYTIARGNTILEKEASSFGEISGLGDEVSWQIMKLLEQFPREVVRAYETYEPSVIAKYTVRLAQAFNSYYGKVRILSDDSEQESRLALTYAVTTVLKEGLRLLGIQSPEKM</sequence>
<dbReference type="SMART" id="SM00836">
    <property type="entry name" value="DALR_1"/>
    <property type="match status" value="1"/>
</dbReference>